<sequence>MEAIMARKRIEVVISELEREQLQSMSRSRSLPHSLVRRAKIVLMAADGHTNQEIATQCEVTSPAITHWKKRFVAHGLAG</sequence>
<comment type="caution">
    <text evidence="1">The sequence shown here is derived from an EMBL/GenBank/DDBJ whole genome shotgun (WGS) entry which is preliminary data.</text>
</comment>
<evidence type="ECO:0000313" key="2">
    <source>
        <dbReference type="Proteomes" id="UP000273734"/>
    </source>
</evidence>
<dbReference type="AlphaFoldDB" id="A0AB74CXS8"/>
<protein>
    <submittedName>
        <fullName evidence="1">Helix-turn-helix domain-containing protein</fullName>
    </submittedName>
</protein>
<evidence type="ECO:0000313" key="1">
    <source>
        <dbReference type="EMBL" id="RQP69663.1"/>
    </source>
</evidence>
<dbReference type="Pfam" id="PF13384">
    <property type="entry name" value="HTH_23"/>
    <property type="match status" value="1"/>
</dbReference>
<accession>A0AB74CXS8</accession>
<organism evidence="1 2">
    <name type="scientific">Burkholderia ubonensis</name>
    <dbReference type="NCBI Taxonomy" id="101571"/>
    <lineage>
        <taxon>Bacteria</taxon>
        <taxon>Pseudomonadati</taxon>
        <taxon>Pseudomonadota</taxon>
        <taxon>Betaproteobacteria</taxon>
        <taxon>Burkholderiales</taxon>
        <taxon>Burkholderiaceae</taxon>
        <taxon>Burkholderia</taxon>
        <taxon>Burkholderia cepacia complex</taxon>
    </lineage>
</organism>
<feature type="non-terminal residue" evidence="1">
    <location>
        <position position="79"/>
    </location>
</feature>
<dbReference type="Proteomes" id="UP000273734">
    <property type="component" value="Unassembled WGS sequence"/>
</dbReference>
<dbReference type="RefSeq" id="WP_148092600.1">
    <property type="nucleotide sequence ID" value="NZ_QTNY01000031.1"/>
</dbReference>
<proteinExistence type="predicted"/>
<gene>
    <name evidence="1" type="ORF">DF015_31400</name>
</gene>
<dbReference type="EMBL" id="QTNY01000031">
    <property type="protein sequence ID" value="RQP69663.1"/>
    <property type="molecule type" value="Genomic_DNA"/>
</dbReference>
<reference evidence="1 2" key="1">
    <citation type="submission" date="2018-08" db="EMBL/GenBank/DDBJ databases">
        <title>Comparative analysis of Burkholderia isolates from Puerto Rico.</title>
        <authorList>
            <person name="Hall C."/>
            <person name="Sahl J."/>
            <person name="Wagner D."/>
        </authorList>
    </citation>
    <scope>NUCLEOTIDE SEQUENCE [LARGE SCALE GENOMIC DNA]</scope>
    <source>
        <strain evidence="1 2">Bp8964</strain>
    </source>
</reference>
<name>A0AB74CXS8_9BURK</name>
<dbReference type="InterPro" id="IPR009057">
    <property type="entry name" value="Homeodomain-like_sf"/>
</dbReference>
<dbReference type="SUPFAM" id="SSF46689">
    <property type="entry name" value="Homeodomain-like"/>
    <property type="match status" value="1"/>
</dbReference>